<proteinExistence type="inferred from homology"/>
<dbReference type="Pfam" id="PF00583">
    <property type="entry name" value="Acetyltransf_1"/>
    <property type="match status" value="1"/>
</dbReference>
<dbReference type="InterPro" id="IPR000182">
    <property type="entry name" value="GNAT_dom"/>
</dbReference>
<evidence type="ECO:0000259" key="4">
    <source>
        <dbReference type="PROSITE" id="PS51186"/>
    </source>
</evidence>
<reference evidence="6" key="1">
    <citation type="journal article" date="2018" name="Genome Announc.">
        <title>Complete Genome Sequence of the Methanococcus maripaludis Type Strain JJ (DSM 2067), a Model for Selenoprotein Synthesis in Archaea.</title>
        <authorList>
            <person name="Poehlein A."/>
            <person name="Heym D."/>
            <person name="Quitzke V."/>
            <person name="Fersch J."/>
            <person name="Daniel R."/>
            <person name="Rother M."/>
        </authorList>
    </citation>
    <scope>NUCLEOTIDE SEQUENCE [LARGE SCALE GENOMIC DNA]</scope>
    <source>
        <strain evidence="6">DSM 2067</strain>
    </source>
</reference>
<dbReference type="PANTHER" id="PTHR10545">
    <property type="entry name" value="DIAMINE N-ACETYLTRANSFERASE"/>
    <property type="match status" value="1"/>
</dbReference>
<feature type="domain" description="N-acetyltransferase" evidence="4">
    <location>
        <begin position="44"/>
        <end position="205"/>
    </location>
</feature>
<gene>
    <name evidence="5" type="ORF">MMJJ_15640</name>
</gene>
<dbReference type="PROSITE" id="PS51186">
    <property type="entry name" value="GNAT"/>
    <property type="match status" value="1"/>
</dbReference>
<name>A0A2L1CDB8_METMI</name>
<evidence type="ECO:0000256" key="1">
    <source>
        <dbReference type="ARBA" id="ARBA00008694"/>
    </source>
</evidence>
<dbReference type="InterPro" id="IPR016181">
    <property type="entry name" value="Acyl_CoA_acyltransferase"/>
</dbReference>
<dbReference type="GO" id="GO:0008080">
    <property type="term" value="F:N-acetyltransferase activity"/>
    <property type="evidence" value="ECO:0007669"/>
    <property type="project" value="TreeGrafter"/>
</dbReference>
<dbReference type="SUPFAM" id="SSF55729">
    <property type="entry name" value="Acyl-CoA N-acyltransferases (Nat)"/>
    <property type="match status" value="1"/>
</dbReference>
<evidence type="ECO:0000256" key="3">
    <source>
        <dbReference type="ARBA" id="ARBA00023315"/>
    </source>
</evidence>
<keyword evidence="2 5" id="KW-0808">Transferase</keyword>
<evidence type="ECO:0000313" key="5">
    <source>
        <dbReference type="EMBL" id="AVB76936.1"/>
    </source>
</evidence>
<dbReference type="EMBL" id="CP026606">
    <property type="protein sequence ID" value="AVB76936.1"/>
    <property type="molecule type" value="Genomic_DNA"/>
</dbReference>
<dbReference type="FunFam" id="3.40.630.30:FF:000064">
    <property type="entry name" value="GNAT family acetyltransferase"/>
    <property type="match status" value="1"/>
</dbReference>
<organism evidence="5 6">
    <name type="scientific">Methanococcus maripaludis</name>
    <name type="common">Methanococcus deltae</name>
    <dbReference type="NCBI Taxonomy" id="39152"/>
    <lineage>
        <taxon>Archaea</taxon>
        <taxon>Methanobacteriati</taxon>
        <taxon>Methanobacteriota</taxon>
        <taxon>Methanomada group</taxon>
        <taxon>Methanococci</taxon>
        <taxon>Methanococcales</taxon>
        <taxon>Methanococcaceae</taxon>
        <taxon>Methanococcus</taxon>
    </lineage>
</organism>
<dbReference type="AlphaFoldDB" id="A0A2L1CDB8"/>
<protein>
    <submittedName>
        <fullName evidence="5">Acetyltransferase (GNAT) family protein</fullName>
    </submittedName>
</protein>
<dbReference type="Proteomes" id="UP000239462">
    <property type="component" value="Chromosome"/>
</dbReference>
<keyword evidence="3" id="KW-0012">Acyltransferase</keyword>
<dbReference type="CDD" id="cd04301">
    <property type="entry name" value="NAT_SF"/>
    <property type="match status" value="1"/>
</dbReference>
<accession>A0A2L1CDB8</accession>
<dbReference type="Gene3D" id="3.40.630.30">
    <property type="match status" value="1"/>
</dbReference>
<evidence type="ECO:0000256" key="2">
    <source>
        <dbReference type="ARBA" id="ARBA00022679"/>
    </source>
</evidence>
<evidence type="ECO:0000313" key="6">
    <source>
        <dbReference type="Proteomes" id="UP000239462"/>
    </source>
</evidence>
<dbReference type="KEGG" id="mmad:MMJJ_15640"/>
<comment type="similarity">
    <text evidence="1">Belongs to the acetyltransferase family.</text>
</comment>
<dbReference type="PANTHER" id="PTHR10545:SF29">
    <property type="entry name" value="GH14572P-RELATED"/>
    <property type="match status" value="1"/>
</dbReference>
<dbReference type="InterPro" id="IPR051016">
    <property type="entry name" value="Diverse_Substrate_AcTransf"/>
</dbReference>
<sequence length="205" mass="23827">MIKRAVKLANTVSYPTFFIFFKYIELNCLLKSFDGVTVNTNLKINIRPTTVSDVPLIFKFIKELAKYENLEDHVTATEEIIKESLFGKKQYAETLIVEADSKPAGFVLFFHNFSTFLGKPGIYIEDLYIKEEFRGMGIGRNIFEYLSNLATERNCGRIDWVVLDWNPARKFYEKMGAIPVDNWLIYRLTGDKLDELSENYQKSKN</sequence>